<evidence type="ECO:0000259" key="1">
    <source>
        <dbReference type="PROSITE" id="PS51184"/>
    </source>
</evidence>
<dbReference type="STRING" id="1513271.XM47_14165"/>
<gene>
    <name evidence="2" type="ORF">XM47_14165</name>
</gene>
<dbReference type="AlphaFoldDB" id="A0A0J8GUR4"/>
<reference evidence="2 3" key="1">
    <citation type="submission" date="2015-04" db="EMBL/GenBank/DDBJ databases">
        <title>Draft Genome Sequence of the Novel Agar-Digesting Marine Bacterium Q1.</title>
        <authorList>
            <person name="Li Y."/>
            <person name="Li D."/>
            <person name="Chen G."/>
            <person name="Du Z."/>
        </authorList>
    </citation>
    <scope>NUCLEOTIDE SEQUENCE [LARGE SCALE GENOMIC DNA]</scope>
    <source>
        <strain evidence="2 3">Q1</strain>
    </source>
</reference>
<evidence type="ECO:0000313" key="3">
    <source>
        <dbReference type="Proteomes" id="UP000037600"/>
    </source>
</evidence>
<dbReference type="InterPro" id="IPR041667">
    <property type="entry name" value="Cupin_8"/>
</dbReference>
<dbReference type="PROSITE" id="PS51184">
    <property type="entry name" value="JMJC"/>
    <property type="match status" value="1"/>
</dbReference>
<dbReference type="SUPFAM" id="SSF51197">
    <property type="entry name" value="Clavaminate synthase-like"/>
    <property type="match status" value="1"/>
</dbReference>
<proteinExistence type="predicted"/>
<name>A0A0J8GUR4_9ALTE</name>
<evidence type="ECO:0000313" key="2">
    <source>
        <dbReference type="EMBL" id="KMT64438.1"/>
    </source>
</evidence>
<dbReference type="PANTHER" id="PTHR12461">
    <property type="entry name" value="HYPOXIA-INDUCIBLE FACTOR 1 ALPHA INHIBITOR-RELATED"/>
    <property type="match status" value="1"/>
</dbReference>
<dbReference type="RefSeq" id="WP_048693831.1">
    <property type="nucleotide sequence ID" value="NZ_KQ130497.1"/>
</dbReference>
<organism evidence="2 3">
    <name type="scientific">Catenovulum maritimum</name>
    <dbReference type="NCBI Taxonomy" id="1513271"/>
    <lineage>
        <taxon>Bacteria</taxon>
        <taxon>Pseudomonadati</taxon>
        <taxon>Pseudomonadota</taxon>
        <taxon>Gammaproteobacteria</taxon>
        <taxon>Alteromonadales</taxon>
        <taxon>Alteromonadaceae</taxon>
        <taxon>Catenovulum</taxon>
    </lineage>
</organism>
<dbReference type="SMART" id="SM00558">
    <property type="entry name" value="JmjC"/>
    <property type="match status" value="1"/>
</dbReference>
<keyword evidence="3" id="KW-1185">Reference proteome</keyword>
<dbReference type="InterPro" id="IPR003347">
    <property type="entry name" value="JmjC_dom"/>
</dbReference>
<dbReference type="EMBL" id="LAZL01000024">
    <property type="protein sequence ID" value="KMT64438.1"/>
    <property type="molecule type" value="Genomic_DNA"/>
</dbReference>
<dbReference type="Gene3D" id="2.60.120.650">
    <property type="entry name" value="Cupin"/>
    <property type="match status" value="1"/>
</dbReference>
<feature type="domain" description="JmjC" evidence="1">
    <location>
        <begin position="101"/>
        <end position="269"/>
    </location>
</feature>
<dbReference type="Pfam" id="PF13621">
    <property type="entry name" value="Cupin_8"/>
    <property type="match status" value="1"/>
</dbReference>
<dbReference type="OrthoDB" id="479699at2"/>
<dbReference type="PANTHER" id="PTHR12461:SF105">
    <property type="entry name" value="HYPOXIA-INDUCIBLE FACTOR 1-ALPHA INHIBITOR"/>
    <property type="match status" value="1"/>
</dbReference>
<accession>A0A0J8GUR4</accession>
<dbReference type="Proteomes" id="UP000037600">
    <property type="component" value="Unassembled WGS sequence"/>
</dbReference>
<sequence>MSVDYASLKQVSEIDKSDFTKEKLNSTQPFIVRGLITDWPLVKAETIEAQQAYLLQKYNQKLVHALIAPEQEQGRYFYNSEITDFNFSRENTSLESIIERIRLNPDNNAYYVGSTAVEHILPGFRSENDVELLKSVSLVSLWLGNASRIAAHYDIPDNLACVAAGKRRFTLFPPEQLDNLYIGPLDFTPAGQSASLVDFQHPDFQSFPKFKQALAAAQVAELAAGDALFIPSMWWHHVEALSKFNILVNYWWRPVDIFMAAPTDALYHAMLSIRDLPENQRKIWQEMFDHYIFNPKPQEHIPPASRGVLNPIDDVTARKLRAMLLNKLNR</sequence>
<protein>
    <submittedName>
        <fullName evidence="2">Cupin</fullName>
    </submittedName>
</protein>
<dbReference type="PATRIC" id="fig|1513271.3.peg.2911"/>
<comment type="caution">
    <text evidence="2">The sequence shown here is derived from an EMBL/GenBank/DDBJ whole genome shotgun (WGS) entry which is preliminary data.</text>
</comment>